<reference evidence="1 2" key="1">
    <citation type="submission" date="2016-02" db="EMBL/GenBank/DDBJ databases">
        <title>Genome analysis of coral dinoflagellate symbionts highlights evolutionary adaptations to a symbiotic lifestyle.</title>
        <authorList>
            <person name="Aranda M."/>
            <person name="Li Y."/>
            <person name="Liew Y.J."/>
            <person name="Baumgarten S."/>
            <person name="Simakov O."/>
            <person name="Wilson M."/>
            <person name="Piel J."/>
            <person name="Ashoor H."/>
            <person name="Bougouffa S."/>
            <person name="Bajic V.B."/>
            <person name="Ryu T."/>
            <person name="Ravasi T."/>
            <person name="Bayer T."/>
            <person name="Micklem G."/>
            <person name="Kim H."/>
            <person name="Bhak J."/>
            <person name="Lajeunesse T.C."/>
            <person name="Voolstra C.R."/>
        </authorList>
    </citation>
    <scope>NUCLEOTIDE SEQUENCE [LARGE SCALE GENOMIC DNA]</scope>
    <source>
        <strain evidence="1 2">CCMP2467</strain>
    </source>
</reference>
<proteinExistence type="predicted"/>
<comment type="caution">
    <text evidence="1">The sequence shown here is derived from an EMBL/GenBank/DDBJ whole genome shotgun (WGS) entry which is preliminary data.</text>
</comment>
<dbReference type="Proteomes" id="UP000186817">
    <property type="component" value="Unassembled WGS sequence"/>
</dbReference>
<evidence type="ECO:0000313" key="1">
    <source>
        <dbReference type="EMBL" id="OLP92322.1"/>
    </source>
</evidence>
<protein>
    <submittedName>
        <fullName evidence="1">Uncharacterized protein</fullName>
    </submittedName>
</protein>
<gene>
    <name evidence="1" type="ORF">AK812_SmicGene25885</name>
</gene>
<dbReference type="AlphaFoldDB" id="A0A1Q9DAT7"/>
<evidence type="ECO:0000313" key="2">
    <source>
        <dbReference type="Proteomes" id="UP000186817"/>
    </source>
</evidence>
<keyword evidence="2" id="KW-1185">Reference proteome</keyword>
<name>A0A1Q9DAT7_SYMMI</name>
<organism evidence="1 2">
    <name type="scientific">Symbiodinium microadriaticum</name>
    <name type="common">Dinoflagellate</name>
    <name type="synonym">Zooxanthella microadriatica</name>
    <dbReference type="NCBI Taxonomy" id="2951"/>
    <lineage>
        <taxon>Eukaryota</taxon>
        <taxon>Sar</taxon>
        <taxon>Alveolata</taxon>
        <taxon>Dinophyceae</taxon>
        <taxon>Suessiales</taxon>
        <taxon>Symbiodiniaceae</taxon>
        <taxon>Symbiodinium</taxon>
    </lineage>
</organism>
<dbReference type="OrthoDB" id="405900at2759"/>
<dbReference type="EMBL" id="LSRX01000626">
    <property type="protein sequence ID" value="OLP92322.1"/>
    <property type="molecule type" value="Genomic_DNA"/>
</dbReference>
<sequence length="335" mass="38088">MPLHRCHCSSNPPEQVSCTFRIGNMASSRAVAWVLSMAVHHGLANDVEECVEDFATNMLQLEQARVTLHEDECGHLLVDRCDPQANYYCSNNCRFHSHRADCYRPVEDVMAEHPGVDGYCWFNGTAGWLMYAGPDPNFEEEAANGVLVLRDPSYKGLNTGKLITFRNFEGVANLTTYADCSHYIYDDLYAYSLGFLQGQGLDPAWMKNSSLWMALSKNKCDEIQATYNFSREELVLADWLDWNPVIAVMTMCTTDDYLYPGSSNPEINKMAGWRSIRDCRPVTHRDFAKHHYVKCLLGYRNSAADMAYLNARACLLEENRVGHFSECPYMPNVDF</sequence>
<accession>A0A1Q9DAT7</accession>